<dbReference type="PANTHER" id="PTHR43610">
    <property type="entry name" value="BLL6696 PROTEIN"/>
    <property type="match status" value="1"/>
</dbReference>
<dbReference type="PROSITE" id="PS51186">
    <property type="entry name" value="GNAT"/>
    <property type="match status" value="1"/>
</dbReference>
<accession>A0A3E0WHY1</accession>
<dbReference type="GO" id="GO:0016747">
    <property type="term" value="F:acyltransferase activity, transferring groups other than amino-acyl groups"/>
    <property type="evidence" value="ECO:0007669"/>
    <property type="project" value="InterPro"/>
</dbReference>
<evidence type="ECO:0000259" key="1">
    <source>
        <dbReference type="PROSITE" id="PS51186"/>
    </source>
</evidence>
<dbReference type="PANTHER" id="PTHR43610:SF1">
    <property type="entry name" value="N-ACETYLTRANSFERASE DOMAIN-CONTAINING PROTEIN"/>
    <property type="match status" value="1"/>
</dbReference>
<protein>
    <recommendedName>
        <fullName evidence="1">N-acetyltransferase domain-containing protein</fullName>
    </recommendedName>
</protein>
<name>A0A3E0WHY1_9GAMM</name>
<dbReference type="InterPro" id="IPR000182">
    <property type="entry name" value="GNAT_dom"/>
</dbReference>
<sequence length="198" mass="22376">MFSLATQGLEGQSVILEPIAQSHVPGLYEVGQDSADWAYLPIPGLTSLAAAEHWVEQALALRERGEQIAFVLTHPRDGRVMGSSRYLNIRAQHRGVEIGYSWLGKAFQRTAVNTEAKFLLLQHAFEHAGALRVEFKTDSRNLRSQRALERLGAQKEGIHRRHMIAQGGYIRDSVFYSITDLDWPEVKRRLTLKMKVPT</sequence>
<dbReference type="Pfam" id="PF13302">
    <property type="entry name" value="Acetyltransf_3"/>
    <property type="match status" value="1"/>
</dbReference>
<feature type="domain" description="N-acetyltransferase" evidence="1">
    <location>
        <begin position="14"/>
        <end position="181"/>
    </location>
</feature>
<dbReference type="AlphaFoldDB" id="A0A3E0WHY1"/>
<keyword evidence="3" id="KW-1185">Reference proteome</keyword>
<dbReference type="Proteomes" id="UP000256763">
    <property type="component" value="Unassembled WGS sequence"/>
</dbReference>
<organism evidence="2 3">
    <name type="scientific">Alkalilimnicola ehrlichii</name>
    <dbReference type="NCBI Taxonomy" id="351052"/>
    <lineage>
        <taxon>Bacteria</taxon>
        <taxon>Pseudomonadati</taxon>
        <taxon>Pseudomonadota</taxon>
        <taxon>Gammaproteobacteria</taxon>
        <taxon>Chromatiales</taxon>
        <taxon>Ectothiorhodospiraceae</taxon>
        <taxon>Alkalilimnicola</taxon>
    </lineage>
</organism>
<dbReference type="InterPro" id="IPR016181">
    <property type="entry name" value="Acyl_CoA_acyltransferase"/>
</dbReference>
<proteinExistence type="predicted"/>
<reference evidence="3" key="1">
    <citation type="submission" date="2017-05" db="EMBL/GenBank/DDBJ databases">
        <authorList>
            <person name="Sharma S."/>
            <person name="Sidhu C."/>
            <person name="Pinnaka A.K."/>
        </authorList>
    </citation>
    <scope>NUCLEOTIDE SEQUENCE [LARGE SCALE GENOMIC DNA]</scope>
    <source>
        <strain evidence="3">AK93</strain>
    </source>
</reference>
<dbReference type="SUPFAM" id="SSF55729">
    <property type="entry name" value="Acyl-CoA N-acyltransferases (Nat)"/>
    <property type="match status" value="1"/>
</dbReference>
<gene>
    <name evidence="2" type="ORF">CAL65_21255</name>
</gene>
<evidence type="ECO:0000313" key="2">
    <source>
        <dbReference type="EMBL" id="RFA31833.1"/>
    </source>
</evidence>
<dbReference type="RefSeq" id="WP_116302410.1">
    <property type="nucleotide sequence ID" value="NZ_NFZV01000010.1"/>
</dbReference>
<dbReference type="EMBL" id="NFZW01000039">
    <property type="protein sequence ID" value="RFA31833.1"/>
    <property type="molecule type" value="Genomic_DNA"/>
</dbReference>
<dbReference type="OrthoDB" id="5295305at2"/>
<dbReference type="Gene3D" id="3.40.630.30">
    <property type="match status" value="1"/>
</dbReference>
<evidence type="ECO:0000313" key="3">
    <source>
        <dbReference type="Proteomes" id="UP000256763"/>
    </source>
</evidence>
<comment type="caution">
    <text evidence="2">The sequence shown here is derived from an EMBL/GenBank/DDBJ whole genome shotgun (WGS) entry which is preliminary data.</text>
</comment>